<feature type="non-terminal residue" evidence="1">
    <location>
        <position position="46"/>
    </location>
</feature>
<name>A0A0R0LR16_9MICR</name>
<evidence type="ECO:0000313" key="1">
    <source>
        <dbReference type="EMBL" id="KRH91938.1"/>
    </source>
</evidence>
<accession>A0A0R0LR16</accession>
<keyword evidence="2" id="KW-1185">Reference proteome</keyword>
<evidence type="ECO:0000313" key="2">
    <source>
        <dbReference type="Proteomes" id="UP000051530"/>
    </source>
</evidence>
<sequence>MNMLISGMHGVDKDEVEINRSKYLALIDSGPTENIITSFLFNQIEN</sequence>
<dbReference type="AlphaFoldDB" id="A0A0R0LR16"/>
<dbReference type="Proteomes" id="UP000051530">
    <property type="component" value="Unassembled WGS sequence"/>
</dbReference>
<gene>
    <name evidence="1" type="ORF">M153_17467000138</name>
</gene>
<proteinExistence type="predicted"/>
<organism evidence="1 2">
    <name type="scientific">Pseudoloma neurophilia</name>
    <dbReference type="NCBI Taxonomy" id="146866"/>
    <lineage>
        <taxon>Eukaryota</taxon>
        <taxon>Fungi</taxon>
        <taxon>Fungi incertae sedis</taxon>
        <taxon>Microsporidia</taxon>
        <taxon>Pseudoloma</taxon>
    </lineage>
</organism>
<dbReference type="VEuPathDB" id="MicrosporidiaDB:M153_17467000138"/>
<protein>
    <submittedName>
        <fullName evidence="1">Uncharacterized protein</fullName>
    </submittedName>
</protein>
<comment type="caution">
    <text evidence="1">The sequence shown here is derived from an EMBL/GenBank/DDBJ whole genome shotgun (WGS) entry which is preliminary data.</text>
</comment>
<reference evidence="1 2" key="1">
    <citation type="submission" date="2015-07" db="EMBL/GenBank/DDBJ databases">
        <title>The genome of Pseudoloma neurophilia, a relevant intracellular parasite of the zebrafish.</title>
        <authorList>
            <person name="Ndikumana S."/>
            <person name="Pelin A."/>
            <person name="Sanders J."/>
            <person name="Corradi N."/>
        </authorList>
    </citation>
    <scope>NUCLEOTIDE SEQUENCE [LARGE SCALE GENOMIC DNA]</scope>
    <source>
        <strain evidence="1 2">MK1</strain>
    </source>
</reference>
<dbReference type="EMBL" id="LGUB01001374">
    <property type="protein sequence ID" value="KRH91938.1"/>
    <property type="molecule type" value="Genomic_DNA"/>
</dbReference>